<dbReference type="Gene3D" id="3.10.180.10">
    <property type="entry name" value="2,3-Dihydroxybiphenyl 1,2-Dioxygenase, domain 1"/>
    <property type="match status" value="1"/>
</dbReference>
<feature type="domain" description="VOC" evidence="1">
    <location>
        <begin position="2"/>
        <end position="119"/>
    </location>
</feature>
<name>A0A936Z5P7_9BURK</name>
<dbReference type="InterPro" id="IPR029068">
    <property type="entry name" value="Glyas_Bleomycin-R_OHBP_Dase"/>
</dbReference>
<sequence>MNLNAVEIKAFVPATDFERSRQFYLALGFEIAWTSDDLAYVRHGATSFLLQAFDEPAFAQNFQMHLLVEDVDDWHAQVQASGVASQAGVKVGLPEDRPWGMRDFTLIDPSGVLWRIAQNIDREAIRS</sequence>
<reference evidence="2 3" key="1">
    <citation type="journal article" date="2017" name="Int. J. Syst. Evol. Microbiol.">
        <title>Ramlibacter monticola sp. nov., isolated from forest soil.</title>
        <authorList>
            <person name="Chaudhary D.K."/>
            <person name="Kim J."/>
        </authorList>
    </citation>
    <scope>NUCLEOTIDE SEQUENCE [LARGE SCALE GENOMIC DNA]</scope>
    <source>
        <strain evidence="2 3">KACC 19175</strain>
    </source>
</reference>
<evidence type="ECO:0000313" key="3">
    <source>
        <dbReference type="Proteomes" id="UP000599109"/>
    </source>
</evidence>
<evidence type="ECO:0000259" key="1">
    <source>
        <dbReference type="PROSITE" id="PS51819"/>
    </source>
</evidence>
<dbReference type="SUPFAM" id="SSF54593">
    <property type="entry name" value="Glyoxalase/Bleomycin resistance protein/Dihydroxybiphenyl dioxygenase"/>
    <property type="match status" value="1"/>
</dbReference>
<organism evidence="2 3">
    <name type="scientific">Ramlibacter monticola</name>
    <dbReference type="NCBI Taxonomy" id="1926872"/>
    <lineage>
        <taxon>Bacteria</taxon>
        <taxon>Pseudomonadati</taxon>
        <taxon>Pseudomonadota</taxon>
        <taxon>Betaproteobacteria</taxon>
        <taxon>Burkholderiales</taxon>
        <taxon>Comamonadaceae</taxon>
        <taxon>Ramlibacter</taxon>
    </lineage>
</organism>
<accession>A0A936Z5P7</accession>
<dbReference type="EMBL" id="JAEQNE010000013">
    <property type="protein sequence ID" value="MBL0395248.1"/>
    <property type="molecule type" value="Genomic_DNA"/>
</dbReference>
<evidence type="ECO:0000313" key="2">
    <source>
        <dbReference type="EMBL" id="MBL0395248.1"/>
    </source>
</evidence>
<dbReference type="Proteomes" id="UP000599109">
    <property type="component" value="Unassembled WGS sequence"/>
</dbReference>
<dbReference type="CDD" id="cd08356">
    <property type="entry name" value="VOC_CChe_VCA0619_like"/>
    <property type="match status" value="1"/>
</dbReference>
<dbReference type="InterPro" id="IPR004360">
    <property type="entry name" value="Glyas_Fos-R_dOase_dom"/>
</dbReference>
<proteinExistence type="predicted"/>
<comment type="caution">
    <text evidence="2">The sequence shown here is derived from an EMBL/GenBank/DDBJ whole genome shotgun (WGS) entry which is preliminary data.</text>
</comment>
<dbReference type="PROSITE" id="PS51819">
    <property type="entry name" value="VOC"/>
    <property type="match status" value="1"/>
</dbReference>
<dbReference type="Pfam" id="PF00903">
    <property type="entry name" value="Glyoxalase"/>
    <property type="match status" value="1"/>
</dbReference>
<protein>
    <submittedName>
        <fullName evidence="2">VOC family protein</fullName>
    </submittedName>
</protein>
<dbReference type="AlphaFoldDB" id="A0A936Z5P7"/>
<dbReference type="RefSeq" id="WP_201677920.1">
    <property type="nucleotide sequence ID" value="NZ_JAEQNE010000013.1"/>
</dbReference>
<keyword evidence="3" id="KW-1185">Reference proteome</keyword>
<dbReference type="InterPro" id="IPR037523">
    <property type="entry name" value="VOC_core"/>
</dbReference>
<gene>
    <name evidence="2" type="ORF">JJ685_29220</name>
</gene>